<evidence type="ECO:0000313" key="2">
    <source>
        <dbReference type="Proteomes" id="UP001060085"/>
    </source>
</evidence>
<proteinExistence type="predicted"/>
<evidence type="ECO:0000313" key="1">
    <source>
        <dbReference type="EMBL" id="KAI5664492.1"/>
    </source>
</evidence>
<gene>
    <name evidence="1" type="ORF">M9H77_23815</name>
</gene>
<organism evidence="1 2">
    <name type="scientific">Catharanthus roseus</name>
    <name type="common">Madagascar periwinkle</name>
    <name type="synonym">Vinca rosea</name>
    <dbReference type="NCBI Taxonomy" id="4058"/>
    <lineage>
        <taxon>Eukaryota</taxon>
        <taxon>Viridiplantae</taxon>
        <taxon>Streptophyta</taxon>
        <taxon>Embryophyta</taxon>
        <taxon>Tracheophyta</taxon>
        <taxon>Spermatophyta</taxon>
        <taxon>Magnoliopsida</taxon>
        <taxon>eudicotyledons</taxon>
        <taxon>Gunneridae</taxon>
        <taxon>Pentapetalae</taxon>
        <taxon>asterids</taxon>
        <taxon>lamiids</taxon>
        <taxon>Gentianales</taxon>
        <taxon>Apocynaceae</taxon>
        <taxon>Rauvolfioideae</taxon>
        <taxon>Vinceae</taxon>
        <taxon>Catharanthinae</taxon>
        <taxon>Catharanthus</taxon>
    </lineage>
</organism>
<protein>
    <submittedName>
        <fullName evidence="1">Uncharacterized protein</fullName>
    </submittedName>
</protein>
<reference evidence="2" key="1">
    <citation type="journal article" date="2023" name="Nat. Plants">
        <title>Single-cell RNA sequencing provides a high-resolution roadmap for understanding the multicellular compartmentation of specialized metabolism.</title>
        <authorList>
            <person name="Sun S."/>
            <person name="Shen X."/>
            <person name="Li Y."/>
            <person name="Li Y."/>
            <person name="Wang S."/>
            <person name="Li R."/>
            <person name="Zhang H."/>
            <person name="Shen G."/>
            <person name="Guo B."/>
            <person name="Wei J."/>
            <person name="Xu J."/>
            <person name="St-Pierre B."/>
            <person name="Chen S."/>
            <person name="Sun C."/>
        </authorList>
    </citation>
    <scope>NUCLEOTIDE SEQUENCE [LARGE SCALE GENOMIC DNA]</scope>
</reference>
<keyword evidence="2" id="KW-1185">Reference proteome</keyword>
<comment type="caution">
    <text evidence="1">The sequence shown here is derived from an EMBL/GenBank/DDBJ whole genome shotgun (WGS) entry which is preliminary data.</text>
</comment>
<accession>A0ACC0AVL5</accession>
<dbReference type="Proteomes" id="UP001060085">
    <property type="component" value="Linkage Group LG05"/>
</dbReference>
<name>A0ACC0AVL5_CATRO</name>
<sequence>MRESFCDISSSLNSLFSKEVNLIQSQFLNFLTTTCEAKSNHGMKAKGEGMGKELNIGYEDTSINLSLSPFLLYHELSFKELKSFGRVDFTSLLQGGTRNAELYANRGNYESCDTPYPSARSTAVG</sequence>
<dbReference type="EMBL" id="CM044705">
    <property type="protein sequence ID" value="KAI5664492.1"/>
    <property type="molecule type" value="Genomic_DNA"/>
</dbReference>